<feature type="compositionally biased region" description="Basic and acidic residues" evidence="1">
    <location>
        <begin position="80"/>
        <end position="93"/>
    </location>
</feature>
<evidence type="ECO:0000313" key="3">
    <source>
        <dbReference type="Proteomes" id="UP000007800"/>
    </source>
</evidence>
<evidence type="ECO:0000256" key="1">
    <source>
        <dbReference type="SAM" id="MobiDB-lite"/>
    </source>
</evidence>
<name>C5LR37_PERM5</name>
<proteinExistence type="predicted"/>
<accession>C5LR37</accession>
<dbReference type="EMBL" id="GG684654">
    <property type="protein sequence ID" value="EER00922.1"/>
    <property type="molecule type" value="Genomic_DNA"/>
</dbReference>
<dbReference type="InParanoid" id="C5LR37"/>
<organism evidence="3">
    <name type="scientific">Perkinsus marinus (strain ATCC 50983 / TXsc)</name>
    <dbReference type="NCBI Taxonomy" id="423536"/>
    <lineage>
        <taxon>Eukaryota</taxon>
        <taxon>Sar</taxon>
        <taxon>Alveolata</taxon>
        <taxon>Perkinsozoa</taxon>
        <taxon>Perkinsea</taxon>
        <taxon>Perkinsida</taxon>
        <taxon>Perkinsidae</taxon>
        <taxon>Perkinsus</taxon>
    </lineage>
</organism>
<dbReference type="OrthoDB" id="73371at2759"/>
<protein>
    <submittedName>
        <fullName evidence="2">Uncharacterized protein</fullName>
    </submittedName>
</protein>
<gene>
    <name evidence="2" type="ORF">Pmar_PMAR002994</name>
</gene>
<evidence type="ECO:0000313" key="2">
    <source>
        <dbReference type="EMBL" id="EER00922.1"/>
    </source>
</evidence>
<keyword evidence="3" id="KW-1185">Reference proteome</keyword>
<dbReference type="GeneID" id="9044112"/>
<sequence length="99" mass="11555">MPICQRCQSSYDEDDNTEASCRYHPKQFVCRWHPNERKRDAWVWDAVDVFDSALQGTLMEMIIRHCSGTVVDQRTLTRKDMYQADTTSTEKARSSGKYA</sequence>
<dbReference type="RefSeq" id="XP_002768204.1">
    <property type="nucleotide sequence ID" value="XM_002768158.1"/>
</dbReference>
<dbReference type="Proteomes" id="UP000007800">
    <property type="component" value="Unassembled WGS sequence"/>
</dbReference>
<dbReference type="AlphaFoldDB" id="C5LR37"/>
<reference evidence="2 3" key="1">
    <citation type="submission" date="2008-07" db="EMBL/GenBank/DDBJ databases">
        <authorList>
            <person name="El-Sayed N."/>
            <person name="Caler E."/>
            <person name="Inman J."/>
            <person name="Amedeo P."/>
            <person name="Hass B."/>
            <person name="Wortman J."/>
        </authorList>
    </citation>
    <scope>NUCLEOTIDE SEQUENCE [LARGE SCALE GENOMIC DNA]</scope>
    <source>
        <strain evidence="3">ATCC 50983 / TXsc</strain>
    </source>
</reference>
<feature type="region of interest" description="Disordered" evidence="1">
    <location>
        <begin position="80"/>
        <end position="99"/>
    </location>
</feature>